<reference evidence="2" key="1">
    <citation type="submission" date="2016-10" db="EMBL/GenBank/DDBJ databases">
        <title>Sequence of Gallionella enrichment culture.</title>
        <authorList>
            <person name="Poehlein A."/>
            <person name="Muehling M."/>
            <person name="Daniel R."/>
        </authorList>
    </citation>
    <scope>NUCLEOTIDE SEQUENCE</scope>
</reference>
<comment type="caution">
    <text evidence="2">The sequence shown here is derived from an EMBL/GenBank/DDBJ whole genome shotgun (WGS) entry which is preliminary data.</text>
</comment>
<proteinExistence type="predicted"/>
<feature type="transmembrane region" description="Helical" evidence="1">
    <location>
        <begin position="131"/>
        <end position="153"/>
    </location>
</feature>
<gene>
    <name evidence="2" type="ORF">GALL_426790</name>
</gene>
<feature type="transmembrane region" description="Helical" evidence="1">
    <location>
        <begin position="104"/>
        <end position="125"/>
    </location>
</feature>
<feature type="transmembrane region" description="Helical" evidence="1">
    <location>
        <begin position="186"/>
        <end position="210"/>
    </location>
</feature>
<evidence type="ECO:0000256" key="1">
    <source>
        <dbReference type="SAM" id="Phobius"/>
    </source>
</evidence>
<dbReference type="PANTHER" id="PTHR40078">
    <property type="entry name" value="INTEGRAL MEMBRANE PROTEIN-RELATED"/>
    <property type="match status" value="1"/>
</dbReference>
<dbReference type="EMBL" id="MLJW01002099">
    <property type="protein sequence ID" value="OIQ75652.1"/>
    <property type="molecule type" value="Genomic_DNA"/>
</dbReference>
<dbReference type="PANTHER" id="PTHR40078:SF1">
    <property type="entry name" value="INTEGRAL MEMBRANE PROTEIN"/>
    <property type="match status" value="1"/>
</dbReference>
<keyword evidence="1" id="KW-0472">Membrane</keyword>
<sequence length="242" mass="25742">MSKSNALRQSARDFWHGSHTVPRTRWTAASKWRPSLSTFLILNFGLYLFGTGEALFVQAGLGNGPWTVFSQGVSKRTGLPLGLSTLLISAVVLLLWVPLKQRPGLGTIANMIVIAGALQIGITVIPPAHELWLSVLMVLAGIVGIGAASGLYLTCGLGPGPRDGWMTAIHFKTGIPVARVRMAIEVLVLTIGWLLGGVVGFGTLAFAFLIGRSLAIWLGFVAKFAHTSQSLSDLDEIAELEG</sequence>
<protein>
    <recommendedName>
        <fullName evidence="3">Membrane protein containing DUF161</fullName>
    </recommendedName>
</protein>
<organism evidence="2">
    <name type="scientific">mine drainage metagenome</name>
    <dbReference type="NCBI Taxonomy" id="410659"/>
    <lineage>
        <taxon>unclassified sequences</taxon>
        <taxon>metagenomes</taxon>
        <taxon>ecological metagenomes</taxon>
    </lineage>
</organism>
<dbReference type="Pfam" id="PF19700">
    <property type="entry name" value="DUF6198"/>
    <property type="match status" value="1"/>
</dbReference>
<dbReference type="InterPro" id="IPR038750">
    <property type="entry name" value="YczE/YyaS-like"/>
</dbReference>
<name>A0A1J5Q707_9ZZZZ</name>
<evidence type="ECO:0000313" key="2">
    <source>
        <dbReference type="EMBL" id="OIQ75652.1"/>
    </source>
</evidence>
<feature type="transmembrane region" description="Helical" evidence="1">
    <location>
        <begin position="79"/>
        <end position="97"/>
    </location>
</feature>
<keyword evidence="1" id="KW-0812">Transmembrane</keyword>
<accession>A0A1J5Q707</accession>
<dbReference type="AlphaFoldDB" id="A0A1J5Q707"/>
<evidence type="ECO:0008006" key="3">
    <source>
        <dbReference type="Google" id="ProtNLM"/>
    </source>
</evidence>
<keyword evidence="1" id="KW-1133">Transmembrane helix</keyword>
<feature type="transmembrane region" description="Helical" evidence="1">
    <location>
        <begin position="39"/>
        <end position="59"/>
    </location>
</feature>